<dbReference type="EMBL" id="BDOQ01000007">
    <property type="protein sequence ID" value="GBG14352.1"/>
    <property type="molecule type" value="Genomic_DNA"/>
</dbReference>
<dbReference type="AlphaFoldDB" id="A0A2R5F7Y5"/>
<keyword evidence="1" id="KW-0436">Ligase</keyword>
<organism evidence="1 2">
    <name type="scientific">Novimethylophilus kurashikiensis</name>
    <dbReference type="NCBI Taxonomy" id="1825523"/>
    <lineage>
        <taxon>Bacteria</taxon>
        <taxon>Pseudomonadati</taxon>
        <taxon>Pseudomonadota</taxon>
        <taxon>Betaproteobacteria</taxon>
        <taxon>Nitrosomonadales</taxon>
        <taxon>Methylophilaceae</taxon>
        <taxon>Novimethylophilus</taxon>
    </lineage>
</organism>
<reference evidence="1 2" key="1">
    <citation type="journal article" date="2018" name="Environ. Microbiol.">
        <title>Isolation and genomic characterization of Novimethylophilus kurashikiensis gen. nov. sp. nov., a new lanthanide-dependent methylotrophic species of Methylophilaceae.</title>
        <authorList>
            <person name="Lv H."/>
            <person name="Sahin N."/>
            <person name="Tani A."/>
        </authorList>
    </citation>
    <scope>NUCLEOTIDE SEQUENCE [LARGE SCALE GENOMIC DNA]</scope>
    <source>
        <strain evidence="1 2">La2-4</strain>
    </source>
</reference>
<accession>A0A2R5F7Y5</accession>
<keyword evidence="2" id="KW-1185">Reference proteome</keyword>
<dbReference type="RefSeq" id="WP_109015545.1">
    <property type="nucleotide sequence ID" value="NZ_BDOQ01000007.1"/>
</dbReference>
<proteinExistence type="predicted"/>
<protein>
    <submittedName>
        <fullName evidence="1">UDP-N-acetylmuramoyl-tripeptide--D-alanyl-D-alanine ligase</fullName>
    </submittedName>
</protein>
<gene>
    <name evidence="1" type="ORF">NMK_1951</name>
</gene>
<comment type="caution">
    <text evidence="1">The sequence shown here is derived from an EMBL/GenBank/DDBJ whole genome shotgun (WGS) entry which is preliminary data.</text>
</comment>
<sequence length="383" mass="41091">MSRSVSTLTPSSLTAALEAIAASRNEDDCAVAITSAAAHIQEAVLAGITPKELLDAIDSCPETLAKELGTTVDRAVSFCQLDDGSMLGLWLLPVVVSRPVATASIIPLETESINGLKATSYIQAQMGVNRNRGWTYVMPMLLSSEQVKQADIGALIKLPHQAMALVRGQTANIKFVGDASVPAPLPGAALYFLPFITRHAPGVAVEPPAADERVMHRVQKWISDSLTAQSVDLTDFAIHVAPTPESYAAGMPAGERIFIDVRIREMMTGLCDQLNVLPNALAALVAPYVTKQMDDTYVLGVSLVSRLTGAYMATLSMQVDYDDPHGHIVGMTSRILNEMGMQVIQLRHDPIQTVSCQHCGNLQYAVPVLNPNLSLTNTAQKVH</sequence>
<evidence type="ECO:0000313" key="2">
    <source>
        <dbReference type="Proteomes" id="UP000245081"/>
    </source>
</evidence>
<dbReference type="Proteomes" id="UP000245081">
    <property type="component" value="Unassembled WGS sequence"/>
</dbReference>
<evidence type="ECO:0000313" key="1">
    <source>
        <dbReference type="EMBL" id="GBG14352.1"/>
    </source>
</evidence>
<dbReference type="GO" id="GO:0016874">
    <property type="term" value="F:ligase activity"/>
    <property type="evidence" value="ECO:0007669"/>
    <property type="project" value="UniProtKB-KW"/>
</dbReference>
<name>A0A2R5F7Y5_9PROT</name>